<keyword evidence="1" id="KW-0732">Signal</keyword>
<protein>
    <submittedName>
        <fullName evidence="2">Uncharacterized protein</fullName>
    </submittedName>
</protein>
<accession>A0A0S1SST7</accession>
<dbReference type="AlphaFoldDB" id="A0A0S1SJX9"/>
<accession>A0A0S1SPZ3</accession>
<sequence length="187" mass="20620">MSNRIFTIGLPITLLFLGTMTSSALAQTNTAVQPEDGFLEQPKAIFMDAPAIPSPLYPTLMQEVRAANLQMHLIDTLEIGSPEYKNAHRLLVSNLRMLERQLFFNPVDLARFNSSTHPARSTMDQTIYSPDFPKITVNTSAATFIDAATVAFASNGYSRSYVGSAPTRRSIIVAVEERNALNLLRAL</sequence>
<feature type="signal peptide" evidence="1">
    <location>
        <begin position="1"/>
        <end position="26"/>
    </location>
</feature>
<accession>A0A0S1SUI3</accession>
<reference evidence="3" key="1">
    <citation type="submission" date="2015-10" db="EMBL/GenBank/DDBJ databases">
        <title>Analysis of five complete genome sequences for members of the class Peribacteria in the recently recognized Peregrinibacteria bacterial phylum.</title>
        <authorList>
            <person name="Anantharaman K."/>
            <person name="Brown C.T."/>
            <person name="Burstein D."/>
            <person name="Castelle C.J."/>
            <person name="Probst A.J."/>
            <person name="Thomas B.C."/>
            <person name="Williams K.H."/>
            <person name="Banfield J.F."/>
        </authorList>
    </citation>
    <scope>NUCLEOTIDE SEQUENCE [LARGE SCALE GENOMIC DNA]</scope>
</reference>
<organism evidence="2 3">
    <name type="scientific">Candidatus Peribacter riflensis</name>
    <dbReference type="NCBI Taxonomy" id="1735162"/>
    <lineage>
        <taxon>Bacteria</taxon>
        <taxon>Candidatus Peregrinibacteriota</taxon>
        <taxon>Candidatus Peribacteria</taxon>
        <taxon>Candidatus Peribacterales</taxon>
        <taxon>Candidatus Peribacteraceae</taxon>
        <taxon>Candidatus Peribacter</taxon>
    </lineage>
</organism>
<accession>A0A0S1SGX6</accession>
<name>A0A0S1SJX9_9BACT</name>
<reference evidence="2 3" key="2">
    <citation type="journal article" date="2016" name="PeerJ">
        <title>Analysis of five complete genome sequences for members of the class Peribacteria in the recently recognized Peregrinibacteria bacterial phylum.</title>
        <authorList>
            <person name="Anantharaman K."/>
            <person name="Brown C.T."/>
            <person name="Burstein D."/>
            <person name="Castelle C.J."/>
            <person name="Probst A.J."/>
            <person name="Thomas B.C."/>
            <person name="Williams K.H."/>
            <person name="Banfield J.F."/>
        </authorList>
    </citation>
    <scope>NUCLEOTIDE SEQUENCE [LARGE SCALE GENOMIC DNA]</scope>
    <source>
        <strain evidence="2">RIFOXYD1_FULL_PER-ii_59_16</strain>
    </source>
</reference>
<dbReference type="EMBL" id="CP013065">
    <property type="protein sequence ID" value="ALM12995.1"/>
    <property type="molecule type" value="Genomic_DNA"/>
</dbReference>
<dbReference type="STRING" id="1735162.PeribacterB2_0296"/>
<proteinExistence type="predicted"/>
<dbReference type="Proteomes" id="UP000069135">
    <property type="component" value="Chromosome"/>
</dbReference>
<gene>
    <name evidence="2" type="ORF">PeribacterD1_0296</name>
</gene>
<accession>A0A0S1SJX9</accession>
<dbReference type="KEGG" id="prf:PeribacterA2_0296"/>
<evidence type="ECO:0000256" key="1">
    <source>
        <dbReference type="SAM" id="SignalP"/>
    </source>
</evidence>
<evidence type="ECO:0000313" key="2">
    <source>
        <dbReference type="EMBL" id="ALM12995.1"/>
    </source>
</evidence>
<feature type="chain" id="PRO_5009797851" evidence="1">
    <location>
        <begin position="27"/>
        <end position="187"/>
    </location>
</feature>
<evidence type="ECO:0000313" key="3">
    <source>
        <dbReference type="Proteomes" id="UP000069135"/>
    </source>
</evidence>